<dbReference type="Proteomes" id="UP000681720">
    <property type="component" value="Unassembled WGS sequence"/>
</dbReference>
<gene>
    <name evidence="1" type="ORF">GIL414_LOCUS48939</name>
</gene>
<comment type="caution">
    <text evidence="1">The sequence shown here is derived from an EMBL/GenBank/DDBJ whole genome shotgun (WGS) entry which is preliminary data.</text>
</comment>
<dbReference type="EMBL" id="CAJOBJ010159828">
    <property type="protein sequence ID" value="CAF4841335.1"/>
    <property type="molecule type" value="Genomic_DNA"/>
</dbReference>
<protein>
    <submittedName>
        <fullName evidence="1">Uncharacterized protein</fullName>
    </submittedName>
</protein>
<dbReference type="AlphaFoldDB" id="A0A8S3BQ96"/>
<reference evidence="1" key="1">
    <citation type="submission" date="2021-02" db="EMBL/GenBank/DDBJ databases">
        <authorList>
            <person name="Nowell W R."/>
        </authorList>
    </citation>
    <scope>NUCLEOTIDE SEQUENCE</scope>
</reference>
<name>A0A8S3BQ96_9BILA</name>
<feature type="non-terminal residue" evidence="1">
    <location>
        <position position="52"/>
    </location>
</feature>
<organism evidence="1 2">
    <name type="scientific">Rotaria magnacalcarata</name>
    <dbReference type="NCBI Taxonomy" id="392030"/>
    <lineage>
        <taxon>Eukaryota</taxon>
        <taxon>Metazoa</taxon>
        <taxon>Spiralia</taxon>
        <taxon>Gnathifera</taxon>
        <taxon>Rotifera</taxon>
        <taxon>Eurotatoria</taxon>
        <taxon>Bdelloidea</taxon>
        <taxon>Philodinida</taxon>
        <taxon>Philodinidae</taxon>
        <taxon>Rotaria</taxon>
    </lineage>
</organism>
<accession>A0A8S3BQ96</accession>
<evidence type="ECO:0000313" key="1">
    <source>
        <dbReference type="EMBL" id="CAF4841335.1"/>
    </source>
</evidence>
<proteinExistence type="predicted"/>
<sequence length="52" mass="5930">MDDGKAFIISSGALGQHLVTDIHGMPKVDAIYIFCGNKARQWLWTKDWPKIR</sequence>
<evidence type="ECO:0000313" key="2">
    <source>
        <dbReference type="Proteomes" id="UP000681720"/>
    </source>
</evidence>